<proteinExistence type="inferred from homology"/>
<evidence type="ECO:0000256" key="17">
    <source>
        <dbReference type="SAM" id="Phobius"/>
    </source>
</evidence>
<feature type="transmembrane region" description="Helical" evidence="17">
    <location>
        <begin position="194"/>
        <end position="215"/>
    </location>
</feature>
<evidence type="ECO:0000256" key="14">
    <source>
        <dbReference type="PIRSR" id="PIRSR038885-1"/>
    </source>
</evidence>
<name>A0A840ABB5_9PROT</name>
<comment type="function">
    <text evidence="1 16">Component of the ubiquinol-cytochrome c reductase complex (complex III or cytochrome b-c1 complex), which is a respiratory chain that generates an electrochemical potential coupled to ATP synthesis.</text>
</comment>
<dbReference type="SUPFAM" id="SSF81342">
    <property type="entry name" value="Transmembrane di-heme cytochromes"/>
    <property type="match status" value="1"/>
</dbReference>
<dbReference type="InterPro" id="IPR036150">
    <property type="entry name" value="Cyt_b/b6_C_sf"/>
</dbReference>
<dbReference type="FunFam" id="1.20.810.10:FF:000004">
    <property type="entry name" value="Cytochrome b"/>
    <property type="match status" value="1"/>
</dbReference>
<evidence type="ECO:0000256" key="3">
    <source>
        <dbReference type="ARBA" id="ARBA00011649"/>
    </source>
</evidence>
<evidence type="ECO:0000256" key="9">
    <source>
        <dbReference type="ARBA" id="ARBA00022723"/>
    </source>
</evidence>
<dbReference type="InterPro" id="IPR048260">
    <property type="entry name" value="Cytochrome_b_C_euk/bac"/>
</dbReference>
<dbReference type="InterPro" id="IPR027387">
    <property type="entry name" value="Cytb/b6-like_sf"/>
</dbReference>
<reference evidence="20 21" key="1">
    <citation type="submission" date="2020-08" db="EMBL/GenBank/DDBJ databases">
        <title>Genomic Encyclopedia of Type Strains, Phase IV (KMG-IV): sequencing the most valuable type-strain genomes for metagenomic binning, comparative biology and taxonomic classification.</title>
        <authorList>
            <person name="Goeker M."/>
        </authorList>
    </citation>
    <scope>NUCLEOTIDE SEQUENCE [LARGE SCALE GENOMIC DNA]</scope>
    <source>
        <strain evidence="20 21">DSM 19979</strain>
    </source>
</reference>
<feature type="transmembrane region" description="Helical" evidence="17">
    <location>
        <begin position="43"/>
        <end position="71"/>
    </location>
</feature>
<dbReference type="Pfam" id="PF00033">
    <property type="entry name" value="Cytochrome_B"/>
    <property type="match status" value="1"/>
</dbReference>
<dbReference type="Gene3D" id="1.20.810.10">
    <property type="entry name" value="Cytochrome Bc1 Complex, Chain C"/>
    <property type="match status" value="1"/>
</dbReference>
<feature type="transmembrane region" description="Helical" evidence="17">
    <location>
        <begin position="305"/>
        <end position="325"/>
    </location>
</feature>
<evidence type="ECO:0000256" key="7">
    <source>
        <dbReference type="ARBA" id="ARBA00022660"/>
    </source>
</evidence>
<dbReference type="Pfam" id="PF00032">
    <property type="entry name" value="Cytochrom_B_C"/>
    <property type="match status" value="1"/>
</dbReference>
<keyword evidence="5 16" id="KW-0813">Transport</keyword>
<dbReference type="GO" id="GO:0046872">
    <property type="term" value="F:metal ion binding"/>
    <property type="evidence" value="ECO:0007669"/>
    <property type="project" value="UniProtKB-KW"/>
</dbReference>
<dbReference type="GO" id="GO:0008121">
    <property type="term" value="F:quinol-cytochrome-c reductase activity"/>
    <property type="evidence" value="ECO:0007669"/>
    <property type="project" value="InterPro"/>
</dbReference>
<comment type="caution">
    <text evidence="20">The sequence shown here is derived from an EMBL/GenBank/DDBJ whole genome shotgun (WGS) entry which is preliminary data.</text>
</comment>
<evidence type="ECO:0000256" key="13">
    <source>
        <dbReference type="ARBA" id="ARBA00023136"/>
    </source>
</evidence>
<dbReference type="CDD" id="cd00284">
    <property type="entry name" value="Cytochrome_b_N"/>
    <property type="match status" value="1"/>
</dbReference>
<evidence type="ECO:0000313" key="21">
    <source>
        <dbReference type="Proteomes" id="UP000553193"/>
    </source>
</evidence>
<evidence type="ECO:0000256" key="15">
    <source>
        <dbReference type="PIRSR" id="PIRSR038885-2"/>
    </source>
</evidence>
<keyword evidence="8 16" id="KW-0812">Transmembrane</keyword>
<evidence type="ECO:0000256" key="4">
    <source>
        <dbReference type="ARBA" id="ARBA00013531"/>
    </source>
</evidence>
<dbReference type="InterPro" id="IPR048259">
    <property type="entry name" value="Cytochrome_b_N_euk/bac"/>
</dbReference>
<keyword evidence="13 17" id="KW-0472">Membrane</keyword>
<feature type="domain" description="Cytochrome b/b6 N-terminal region profile" evidence="18">
    <location>
        <begin position="14"/>
        <end position="225"/>
    </location>
</feature>
<keyword evidence="10 16" id="KW-0249">Electron transport</keyword>
<comment type="subcellular location">
    <subcellularLocation>
        <location evidence="2">Membrane</location>
        <topology evidence="2">Multi-pass membrane protein</topology>
    </subcellularLocation>
</comment>
<dbReference type="InterPro" id="IPR005797">
    <property type="entry name" value="Cyt_b/b6_N"/>
</dbReference>
<keyword evidence="7 16" id="KW-0679">Respiratory chain</keyword>
<feature type="transmembrane region" description="Helical" evidence="17">
    <location>
        <begin position="250"/>
        <end position="268"/>
    </location>
</feature>
<feature type="transmembrane region" description="Helical" evidence="17">
    <location>
        <begin position="364"/>
        <end position="387"/>
    </location>
</feature>
<feature type="domain" description="Cytochrome b/b6 C-terminal region profile" evidence="19">
    <location>
        <begin position="228"/>
        <end position="398"/>
    </location>
</feature>
<dbReference type="EMBL" id="JACIDJ010000001">
    <property type="protein sequence ID" value="MBB3897560.1"/>
    <property type="molecule type" value="Genomic_DNA"/>
</dbReference>
<dbReference type="GO" id="GO:0045275">
    <property type="term" value="C:respiratory chain complex III"/>
    <property type="evidence" value="ECO:0007669"/>
    <property type="project" value="InterPro"/>
</dbReference>
<keyword evidence="6 15" id="KW-0349">Heme</keyword>
<dbReference type="PROSITE" id="PS51003">
    <property type="entry name" value="CYTB_CTER"/>
    <property type="match status" value="1"/>
</dbReference>
<feature type="transmembrane region" description="Helical" evidence="17">
    <location>
        <begin position="155"/>
        <end position="182"/>
    </location>
</feature>
<dbReference type="PROSITE" id="PS51002">
    <property type="entry name" value="CYTB_NTER"/>
    <property type="match status" value="1"/>
</dbReference>
<evidence type="ECO:0000259" key="18">
    <source>
        <dbReference type="PROSITE" id="PS51002"/>
    </source>
</evidence>
<evidence type="ECO:0000256" key="12">
    <source>
        <dbReference type="ARBA" id="ARBA00023004"/>
    </source>
</evidence>
<organism evidence="20 21">
    <name type="scientific">Roseococcus suduntuyensis</name>
    <dbReference type="NCBI Taxonomy" id="455361"/>
    <lineage>
        <taxon>Bacteria</taxon>
        <taxon>Pseudomonadati</taxon>
        <taxon>Pseudomonadota</taxon>
        <taxon>Alphaproteobacteria</taxon>
        <taxon>Acetobacterales</taxon>
        <taxon>Roseomonadaceae</taxon>
        <taxon>Roseococcus</taxon>
    </lineage>
</organism>
<feature type="binding site" description="axial binding residue" evidence="15">
    <location>
        <position position="111"/>
    </location>
    <ligand>
        <name>heme b</name>
        <dbReference type="ChEBI" id="CHEBI:60344"/>
        <label>b566</label>
    </ligand>
    <ligandPart>
        <name>Fe</name>
        <dbReference type="ChEBI" id="CHEBI:18248"/>
    </ligandPart>
</feature>
<keyword evidence="9 15" id="KW-0479">Metal-binding</keyword>
<dbReference type="InterPro" id="IPR030689">
    <property type="entry name" value="Cytochrome_b"/>
</dbReference>
<dbReference type="AlphaFoldDB" id="A0A840ABB5"/>
<feature type="binding site" description="axial binding residue" evidence="15">
    <location>
        <position position="97"/>
    </location>
    <ligand>
        <name>heme b</name>
        <dbReference type="ChEBI" id="CHEBI:60344"/>
        <label>b562</label>
    </ligand>
    <ligandPart>
        <name>Fe</name>
        <dbReference type="ChEBI" id="CHEBI:18248"/>
    </ligandPart>
</feature>
<sequence>MAIGLHDSSFKNPVVRWVDQRLPVFTMIQKEYGTFPTPRNFNYFWNFGALAMINLMIMIATGVFLAMHYTAHVDHAFESVERIMRDVHFGWLIRYAHMNGAHLFFAVVFIHIWRGMYYGSYKAPRELLWILGVIIFLLMMATAFMGYVLPWGQMSFWGATVITNLFSAIPLIGPEIVTYLWGGFSVDNPTLNRFFSLHFLLPFVITGVVFLHVAALHITGSNNPLGIEPKGPQDTLPFHPYYTAKDSVGIVVYLAVFAFLIFFMPNYLGHADNYIPANPLVTPAHIVPEWYFLPFYAILRAVPDKLGGVILMFGAIAVLFVLPWLDTSKVRSMRFRPIARIAFLLWTVNFMVLTWVGAKPAEGHYVLIAQIGTMIYFAYFLVVLPALGRLERPLPLPESIARAVLGPKAQLGGGPVPGAATAQPMEKA</sequence>
<feature type="transmembrane region" description="Helical" evidence="17">
    <location>
        <begin position="91"/>
        <end position="115"/>
    </location>
</feature>
<feature type="transmembrane region" description="Helical" evidence="17">
    <location>
        <begin position="337"/>
        <end position="358"/>
    </location>
</feature>
<dbReference type="PANTHER" id="PTHR19271">
    <property type="entry name" value="CYTOCHROME B"/>
    <property type="match status" value="1"/>
</dbReference>
<dbReference type="InterPro" id="IPR005798">
    <property type="entry name" value="Cyt_b/b6_C"/>
</dbReference>
<feature type="binding site" evidence="14">
    <location>
        <position position="217"/>
    </location>
    <ligand>
        <name>a ubiquinone</name>
        <dbReference type="ChEBI" id="CHEBI:16389"/>
    </ligand>
</feature>
<keyword evidence="11 17" id="KW-1133">Transmembrane helix</keyword>
<dbReference type="PANTHER" id="PTHR19271:SF16">
    <property type="entry name" value="CYTOCHROME B"/>
    <property type="match status" value="1"/>
</dbReference>
<dbReference type="CDD" id="cd00290">
    <property type="entry name" value="cytochrome_b_C"/>
    <property type="match status" value="1"/>
</dbReference>
<keyword evidence="12 15" id="KW-0408">Iron</keyword>
<feature type="binding site" description="axial binding residue" evidence="15">
    <location>
        <position position="212"/>
    </location>
    <ligand>
        <name>heme b</name>
        <dbReference type="ChEBI" id="CHEBI:60344"/>
        <label>b566</label>
    </ligand>
    <ligandPart>
        <name>Fe</name>
        <dbReference type="ChEBI" id="CHEBI:18248"/>
    </ligandPart>
</feature>
<accession>A0A840ABB5</accession>
<evidence type="ECO:0000256" key="11">
    <source>
        <dbReference type="ARBA" id="ARBA00022989"/>
    </source>
</evidence>
<dbReference type="Proteomes" id="UP000553193">
    <property type="component" value="Unassembled WGS sequence"/>
</dbReference>
<dbReference type="InterPro" id="IPR016174">
    <property type="entry name" value="Di-haem_cyt_TM"/>
</dbReference>
<evidence type="ECO:0000256" key="16">
    <source>
        <dbReference type="RuleBase" id="RU003385"/>
    </source>
</evidence>
<evidence type="ECO:0000256" key="1">
    <source>
        <dbReference type="ARBA" id="ARBA00002444"/>
    </source>
</evidence>
<protein>
    <recommendedName>
        <fullName evidence="4 16">Cytochrome b</fullName>
    </recommendedName>
</protein>
<feature type="transmembrane region" description="Helical" evidence="17">
    <location>
        <begin position="127"/>
        <end position="149"/>
    </location>
</feature>
<evidence type="ECO:0000256" key="6">
    <source>
        <dbReference type="ARBA" id="ARBA00022617"/>
    </source>
</evidence>
<gene>
    <name evidence="20" type="ORF">GGQ83_000986</name>
</gene>
<comment type="similarity">
    <text evidence="16">Belongs to the cytochrome b family.</text>
</comment>
<evidence type="ECO:0000256" key="2">
    <source>
        <dbReference type="ARBA" id="ARBA00004141"/>
    </source>
</evidence>
<comment type="cofactor">
    <cofactor evidence="16">
        <name>heme b</name>
        <dbReference type="ChEBI" id="CHEBI:60344"/>
    </cofactor>
    <text evidence="16">Binds 2 heme groups non-covalently.</text>
</comment>
<dbReference type="RefSeq" id="WP_184382479.1">
    <property type="nucleotide sequence ID" value="NZ_JACIDJ010000001.1"/>
</dbReference>
<keyword evidence="21" id="KW-1185">Reference proteome</keyword>
<comment type="cofactor">
    <cofactor evidence="15">
        <name>heme</name>
        <dbReference type="ChEBI" id="CHEBI:30413"/>
    </cofactor>
    <text evidence="15">Binds 2 heme groups non-covalently.</text>
</comment>
<dbReference type="SUPFAM" id="SSF81648">
    <property type="entry name" value="a domain/subunit of cytochrome bc1 complex (Ubiquinol-cytochrome c reductase)"/>
    <property type="match status" value="1"/>
</dbReference>
<feature type="binding site" description="axial binding residue" evidence="15">
    <location>
        <position position="198"/>
    </location>
    <ligand>
        <name>heme b</name>
        <dbReference type="ChEBI" id="CHEBI:60344"/>
        <label>b562</label>
    </ligand>
    <ligandPart>
        <name>Fe</name>
        <dbReference type="ChEBI" id="CHEBI:18248"/>
    </ligandPart>
</feature>
<evidence type="ECO:0000256" key="5">
    <source>
        <dbReference type="ARBA" id="ARBA00022448"/>
    </source>
</evidence>
<evidence type="ECO:0000256" key="8">
    <source>
        <dbReference type="ARBA" id="ARBA00022692"/>
    </source>
</evidence>
<evidence type="ECO:0000256" key="10">
    <source>
        <dbReference type="ARBA" id="ARBA00022982"/>
    </source>
</evidence>
<dbReference type="GO" id="GO:0016491">
    <property type="term" value="F:oxidoreductase activity"/>
    <property type="evidence" value="ECO:0007669"/>
    <property type="project" value="InterPro"/>
</dbReference>
<dbReference type="GO" id="GO:0022904">
    <property type="term" value="P:respiratory electron transport chain"/>
    <property type="evidence" value="ECO:0007669"/>
    <property type="project" value="InterPro"/>
</dbReference>
<comment type="subunit">
    <text evidence="3 16">The main subunits of complex b-c1 are: cytochrome b, cytochrome c1 and the Rieske protein.</text>
</comment>
<evidence type="ECO:0000259" key="19">
    <source>
        <dbReference type="PROSITE" id="PS51003"/>
    </source>
</evidence>
<evidence type="ECO:0000313" key="20">
    <source>
        <dbReference type="EMBL" id="MBB3897560.1"/>
    </source>
</evidence>
<dbReference type="PIRSF" id="PIRSF038885">
    <property type="entry name" value="COB"/>
    <property type="match status" value="1"/>
</dbReference>